<comment type="function">
    <text evidence="6">Catalyzes the adenylation by ATP of the carboxyl group of the C-terminal glycine of sulfur carrier protein MoaD.</text>
</comment>
<keyword evidence="15" id="KW-1185">Reference proteome</keyword>
<evidence type="ECO:0000256" key="1">
    <source>
        <dbReference type="ARBA" id="ARBA00009919"/>
    </source>
</evidence>
<dbReference type="PROSITE" id="PS50206">
    <property type="entry name" value="RHODANESE_3"/>
    <property type="match status" value="1"/>
</dbReference>
<dbReference type="PANTHER" id="PTHR10953">
    <property type="entry name" value="UBIQUITIN-ACTIVATING ENZYME E1"/>
    <property type="match status" value="1"/>
</dbReference>
<evidence type="ECO:0000256" key="9">
    <source>
        <dbReference type="ARBA" id="ARBA00073635"/>
    </source>
</evidence>
<dbReference type="CDD" id="cd00757">
    <property type="entry name" value="ThiF_MoeB_HesA_family"/>
    <property type="match status" value="1"/>
</dbReference>
<evidence type="ECO:0000256" key="11">
    <source>
        <dbReference type="ARBA" id="ARBA00075328"/>
    </source>
</evidence>
<dbReference type="GO" id="GO:0008146">
    <property type="term" value="F:sulfotransferase activity"/>
    <property type="evidence" value="ECO:0007669"/>
    <property type="project" value="TreeGrafter"/>
</dbReference>
<dbReference type="Gene3D" id="3.40.50.720">
    <property type="entry name" value="NAD(P)-binding Rossmann-like Domain"/>
    <property type="match status" value="1"/>
</dbReference>
<dbReference type="GO" id="GO:0061605">
    <property type="term" value="F:molybdopterin-synthase adenylyltransferase activity"/>
    <property type="evidence" value="ECO:0007669"/>
    <property type="project" value="UniProtKB-EC"/>
</dbReference>
<dbReference type="CDD" id="cd00158">
    <property type="entry name" value="RHOD"/>
    <property type="match status" value="1"/>
</dbReference>
<evidence type="ECO:0000256" key="4">
    <source>
        <dbReference type="ARBA" id="ARBA00022840"/>
    </source>
</evidence>
<dbReference type="Pfam" id="PF00899">
    <property type="entry name" value="ThiF"/>
    <property type="match status" value="1"/>
</dbReference>
<dbReference type="OrthoDB" id="9804286at2"/>
<feature type="domain" description="Rhodanese" evidence="13">
    <location>
        <begin position="27"/>
        <end position="117"/>
    </location>
</feature>
<dbReference type="PANTHER" id="PTHR10953:SF102">
    <property type="entry name" value="ADENYLYLTRANSFERASE AND SULFURTRANSFERASE MOCS3"/>
    <property type="match status" value="1"/>
</dbReference>
<comment type="caution">
    <text evidence="14">The sequence shown here is derived from an EMBL/GenBank/DDBJ whole genome shotgun (WGS) entry which is preliminary data.</text>
</comment>
<dbReference type="GO" id="GO:0004792">
    <property type="term" value="F:thiosulfate-cyanide sulfurtransferase activity"/>
    <property type="evidence" value="ECO:0007669"/>
    <property type="project" value="TreeGrafter"/>
</dbReference>
<dbReference type="Pfam" id="PF00581">
    <property type="entry name" value="Rhodanese"/>
    <property type="match status" value="1"/>
</dbReference>
<dbReference type="SUPFAM" id="SSF52821">
    <property type="entry name" value="Rhodanese/Cell cycle control phosphatase"/>
    <property type="match status" value="1"/>
</dbReference>
<keyword evidence="2 14" id="KW-0808">Transferase</keyword>
<dbReference type="GO" id="GO:0005524">
    <property type="term" value="F:ATP binding"/>
    <property type="evidence" value="ECO:0007669"/>
    <property type="project" value="UniProtKB-KW"/>
</dbReference>
<organism evidence="14 15">
    <name type="scientific">Noviherbaspirillum cavernae</name>
    <dbReference type="NCBI Taxonomy" id="2320862"/>
    <lineage>
        <taxon>Bacteria</taxon>
        <taxon>Pseudomonadati</taxon>
        <taxon>Pseudomonadota</taxon>
        <taxon>Betaproteobacteria</taxon>
        <taxon>Burkholderiales</taxon>
        <taxon>Oxalobacteraceae</taxon>
        <taxon>Noviherbaspirillum</taxon>
    </lineage>
</organism>
<evidence type="ECO:0000256" key="10">
    <source>
        <dbReference type="ARBA" id="ARBA00075110"/>
    </source>
</evidence>
<evidence type="ECO:0000256" key="5">
    <source>
        <dbReference type="ARBA" id="ARBA00052218"/>
    </source>
</evidence>
<evidence type="ECO:0000256" key="8">
    <source>
        <dbReference type="ARBA" id="ARBA00066884"/>
    </source>
</evidence>
<comment type="similarity">
    <text evidence="1">Belongs to the HesA/MoeB/ThiF family.</text>
</comment>
<dbReference type="Gene3D" id="3.40.250.10">
    <property type="entry name" value="Rhodanese-like domain"/>
    <property type="match status" value="1"/>
</dbReference>
<keyword evidence="14" id="KW-0548">Nucleotidyltransferase</keyword>
<protein>
    <recommendedName>
        <fullName evidence="9">Molybdopterin-synthase adenylyltransferase</fullName>
        <ecNumber evidence="8">2.7.7.80</ecNumber>
    </recommendedName>
    <alternativeName>
        <fullName evidence="12">MoaD protein adenylase</fullName>
    </alternativeName>
    <alternativeName>
        <fullName evidence="10">Molybdopterin-converting factor subunit 1 adenylase</fullName>
    </alternativeName>
    <alternativeName>
        <fullName evidence="11">Sulfur carrier protein MoaD adenylyltransferase</fullName>
    </alternativeName>
</protein>
<dbReference type="InterPro" id="IPR036873">
    <property type="entry name" value="Rhodanese-like_dom_sf"/>
</dbReference>
<evidence type="ECO:0000313" key="14">
    <source>
        <dbReference type="EMBL" id="RJG06652.1"/>
    </source>
</evidence>
<dbReference type="NCBIfam" id="NF004281">
    <property type="entry name" value="PRK05690.1"/>
    <property type="match status" value="1"/>
</dbReference>
<name>A0A418X2G0_9BURK</name>
<keyword evidence="4" id="KW-0067">ATP-binding</keyword>
<dbReference type="SMART" id="SM00450">
    <property type="entry name" value="RHOD"/>
    <property type="match status" value="1"/>
</dbReference>
<comment type="catalytic activity">
    <reaction evidence="5">
        <text>[molybdopterin-synthase sulfur-carrier protein]-C-terminal Gly-Gly + ATP + H(+) = [molybdopterin-synthase sulfur-carrier protein]-C-terminal Gly-Gly-AMP + diphosphate</text>
        <dbReference type="Rhea" id="RHEA:43616"/>
        <dbReference type="Rhea" id="RHEA-COMP:12159"/>
        <dbReference type="Rhea" id="RHEA-COMP:12202"/>
        <dbReference type="ChEBI" id="CHEBI:15378"/>
        <dbReference type="ChEBI" id="CHEBI:30616"/>
        <dbReference type="ChEBI" id="CHEBI:33019"/>
        <dbReference type="ChEBI" id="CHEBI:90618"/>
        <dbReference type="ChEBI" id="CHEBI:90778"/>
        <dbReference type="EC" id="2.7.7.80"/>
    </reaction>
</comment>
<dbReference type="FunFam" id="3.40.50.720:FF:000033">
    <property type="entry name" value="Adenylyltransferase and sulfurtransferase MOCS3"/>
    <property type="match status" value="1"/>
</dbReference>
<dbReference type="SUPFAM" id="SSF69572">
    <property type="entry name" value="Activating enzymes of the ubiquitin-like proteins"/>
    <property type="match status" value="1"/>
</dbReference>
<evidence type="ECO:0000256" key="2">
    <source>
        <dbReference type="ARBA" id="ARBA00022679"/>
    </source>
</evidence>
<dbReference type="EMBL" id="QYUN01000002">
    <property type="protein sequence ID" value="RJG06652.1"/>
    <property type="molecule type" value="Genomic_DNA"/>
</dbReference>
<dbReference type="RefSeq" id="WP_119739423.1">
    <property type="nucleotide sequence ID" value="NZ_QYUN01000002.1"/>
</dbReference>
<dbReference type="InterPro" id="IPR045886">
    <property type="entry name" value="ThiF/MoeB/HesA"/>
</dbReference>
<dbReference type="InterPro" id="IPR000594">
    <property type="entry name" value="ThiF_NAD_FAD-bd"/>
</dbReference>
<proteinExistence type="inferred from homology"/>
<dbReference type="AlphaFoldDB" id="A0A418X2G0"/>
<dbReference type="EC" id="2.7.7.80" evidence="8"/>
<evidence type="ECO:0000313" key="15">
    <source>
        <dbReference type="Proteomes" id="UP000285190"/>
    </source>
</evidence>
<dbReference type="NCBIfam" id="NF006444">
    <property type="entry name" value="PRK08762.1"/>
    <property type="match status" value="1"/>
</dbReference>
<gene>
    <name evidence="14" type="primary">moeB</name>
    <name evidence="14" type="ORF">D3870_12100</name>
</gene>
<dbReference type="Proteomes" id="UP000285190">
    <property type="component" value="Unassembled WGS sequence"/>
</dbReference>
<dbReference type="GO" id="GO:0008641">
    <property type="term" value="F:ubiquitin-like modifier activating enzyme activity"/>
    <property type="evidence" value="ECO:0007669"/>
    <property type="project" value="InterPro"/>
</dbReference>
<evidence type="ECO:0000256" key="12">
    <source>
        <dbReference type="ARBA" id="ARBA00078531"/>
    </source>
</evidence>
<evidence type="ECO:0000256" key="3">
    <source>
        <dbReference type="ARBA" id="ARBA00022741"/>
    </source>
</evidence>
<reference evidence="14 15" key="1">
    <citation type="submission" date="2018-09" db="EMBL/GenBank/DDBJ databases">
        <authorList>
            <person name="Zhu H."/>
        </authorList>
    </citation>
    <scope>NUCLEOTIDE SEQUENCE [LARGE SCALE GENOMIC DNA]</scope>
    <source>
        <strain evidence="14 15">K2R10-39</strain>
    </source>
</reference>
<dbReference type="InterPro" id="IPR035985">
    <property type="entry name" value="Ubiquitin-activating_enz"/>
</dbReference>
<evidence type="ECO:0000256" key="7">
    <source>
        <dbReference type="ARBA" id="ARBA00063809"/>
    </source>
</evidence>
<comment type="subunit">
    <text evidence="7">Homodimer. Forms a stable heterotetrameric complex of 2 MoeB and 2 MoaD during adenylation of MoaD.</text>
</comment>
<dbReference type="InterPro" id="IPR001763">
    <property type="entry name" value="Rhodanese-like_dom"/>
</dbReference>
<evidence type="ECO:0000256" key="6">
    <source>
        <dbReference type="ARBA" id="ARBA00055169"/>
    </source>
</evidence>
<evidence type="ECO:0000259" key="13">
    <source>
        <dbReference type="PROSITE" id="PS50206"/>
    </source>
</evidence>
<accession>A0A418X2G0</accession>
<dbReference type="GO" id="GO:0005829">
    <property type="term" value="C:cytosol"/>
    <property type="evidence" value="ECO:0007669"/>
    <property type="project" value="TreeGrafter"/>
</dbReference>
<keyword evidence="3" id="KW-0547">Nucleotide-binding</keyword>
<sequence length="390" mass="42356">MKAKDQRIAELRTTIDEVSPAQALQMQAQGAALIDVRETDEIAQGSPPGAHRLGRGFLEVRIEDSVADLDRHVVTMCNSGVRSLFAAEELKRLGYRNIHSMSGGFSRWKNEGLPFETPRRLDPHARERYARHLTMPEVGEAGQMKLADAKVLLIGAGGLGCPAAVYLAAAGVGTIGIVDHDTVDRSNLQRQILHTDARIGMPKVASARQSLEALNPSVKVQGFETRLDSGNVEEIFSGFDIIVDGSDNFPTRYLVNDACVKLGKPNVHGAVFRFDGQATVFWPAWSKLRGPCYRCLYPEPPPPDMAPSCAEAGVLGVLPGVIGLLEAVETIKLLLGIGDPLVGRLLVYDALKARFSELVLERDPSCPYCGDAAQPIRYVDYEHFCAQAAA</sequence>